<dbReference type="Proteomes" id="UP000289323">
    <property type="component" value="Unassembled WGS sequence"/>
</dbReference>
<gene>
    <name evidence="1" type="ORF">TT172_LOCUS7159</name>
</gene>
<protein>
    <submittedName>
        <fullName evidence="1">195a06e3-222b-4022-acbc-6d75f0fa2ed8</fullName>
    </submittedName>
</protein>
<dbReference type="AlphaFoldDB" id="A0A3S4AS95"/>
<evidence type="ECO:0000313" key="1">
    <source>
        <dbReference type="EMBL" id="SPQ24741.1"/>
    </source>
</evidence>
<reference evidence="1 2" key="1">
    <citation type="submission" date="2018-04" db="EMBL/GenBank/DDBJ databases">
        <authorList>
            <person name="Huttner S."/>
            <person name="Dainat J."/>
        </authorList>
    </citation>
    <scope>NUCLEOTIDE SEQUENCE [LARGE SCALE GENOMIC DNA]</scope>
</reference>
<evidence type="ECO:0000313" key="2">
    <source>
        <dbReference type="Proteomes" id="UP000289323"/>
    </source>
</evidence>
<sequence length="144" mass="15995">MLPVTYPFAVLSNRVLCLALRLRLDAHERVSLPALGRLPDSLLRVFPVRIVALDLVPNNNNTNKLPLLRPQLAQRLVASLFELVLEPGLQRHVFLVDHLVVVHPRRVLAAHANLVGIRHVGGDGPRDERSKVGCDLAQDLDEHG</sequence>
<proteinExistence type="predicted"/>
<name>A0A3S4AS95_9PEZI</name>
<dbReference type="EMBL" id="OUUZ01000013">
    <property type="protein sequence ID" value="SPQ24741.1"/>
    <property type="molecule type" value="Genomic_DNA"/>
</dbReference>
<organism evidence="1 2">
    <name type="scientific">Thermothielavioides terrestris</name>
    <dbReference type="NCBI Taxonomy" id="2587410"/>
    <lineage>
        <taxon>Eukaryota</taxon>
        <taxon>Fungi</taxon>
        <taxon>Dikarya</taxon>
        <taxon>Ascomycota</taxon>
        <taxon>Pezizomycotina</taxon>
        <taxon>Sordariomycetes</taxon>
        <taxon>Sordariomycetidae</taxon>
        <taxon>Sordariales</taxon>
        <taxon>Chaetomiaceae</taxon>
        <taxon>Thermothielavioides</taxon>
    </lineage>
</organism>
<accession>A0A3S4AS95</accession>